<feature type="transmembrane region" description="Helical" evidence="8">
    <location>
        <begin position="185"/>
        <end position="210"/>
    </location>
</feature>
<accession>M2NED2</accession>
<dbReference type="InterPro" id="IPR020846">
    <property type="entry name" value="MFS_dom"/>
</dbReference>
<dbReference type="AlphaFoldDB" id="M2NED2"/>
<dbReference type="KEGG" id="bcom:BAUCODRAFT_33299"/>
<sequence>MGIGFIFPVIMATGICFLRESPRWDYRNGNIEQARVTIARSYGVPVNHWEVHREMREIKEKLDAENAGGGKHKWYEIFTGPRMAYRTLLGVTLQALQQLTGANFFFYYGTTVFANIGLSDSFVTSIILGSINFGMTFPGLWVVEHFGRRRALITGALWMFVCFMVFASVGHFLLNEGRQVHTSGIVMIVFAALFIAGYAMTWGPIVWAVIGEIFPTRYRATCMGISSASNWIWNFLISFFTPFITSAIDYRYGYIFAGCTFAAAVIVYLFLCESQGRTLEEIDTMYILHVSPLKSSNWEAPEESVTADALYLEPGARGIRKADAAGMENAQGLEQLPPATERHGIHDVSGTGYEAEASGVRNGSIA</sequence>
<dbReference type="Proteomes" id="UP000011761">
    <property type="component" value="Unassembled WGS sequence"/>
</dbReference>
<keyword evidence="4 8" id="KW-0812">Transmembrane</keyword>
<evidence type="ECO:0000256" key="4">
    <source>
        <dbReference type="ARBA" id="ARBA00022692"/>
    </source>
</evidence>
<dbReference type="RefSeq" id="XP_007675291.1">
    <property type="nucleotide sequence ID" value="XM_007677101.1"/>
</dbReference>
<protein>
    <recommendedName>
        <fullName evidence="9">Major facilitator superfamily (MFS) profile domain-containing protein</fullName>
    </recommendedName>
</protein>
<dbReference type="GO" id="GO:0016020">
    <property type="term" value="C:membrane"/>
    <property type="evidence" value="ECO:0007669"/>
    <property type="project" value="UniProtKB-SubCell"/>
</dbReference>
<dbReference type="SUPFAM" id="SSF103473">
    <property type="entry name" value="MFS general substrate transporter"/>
    <property type="match status" value="1"/>
</dbReference>
<dbReference type="InterPro" id="IPR036259">
    <property type="entry name" value="MFS_trans_sf"/>
</dbReference>
<evidence type="ECO:0000256" key="8">
    <source>
        <dbReference type="SAM" id="Phobius"/>
    </source>
</evidence>
<organism evidence="10 11">
    <name type="scientific">Baudoinia panamericana (strain UAMH 10762)</name>
    <name type="common">Angels' share fungus</name>
    <name type="synonym">Baudoinia compniacensis (strain UAMH 10762)</name>
    <dbReference type="NCBI Taxonomy" id="717646"/>
    <lineage>
        <taxon>Eukaryota</taxon>
        <taxon>Fungi</taxon>
        <taxon>Dikarya</taxon>
        <taxon>Ascomycota</taxon>
        <taxon>Pezizomycotina</taxon>
        <taxon>Dothideomycetes</taxon>
        <taxon>Dothideomycetidae</taxon>
        <taxon>Mycosphaerellales</taxon>
        <taxon>Teratosphaeriaceae</taxon>
        <taxon>Baudoinia</taxon>
    </lineage>
</organism>
<evidence type="ECO:0000256" key="6">
    <source>
        <dbReference type="ARBA" id="ARBA00023136"/>
    </source>
</evidence>
<dbReference type="InterPro" id="IPR003663">
    <property type="entry name" value="Sugar/inositol_transpt"/>
</dbReference>
<dbReference type="EMBL" id="KB445554">
    <property type="protein sequence ID" value="EMC97584.1"/>
    <property type="molecule type" value="Genomic_DNA"/>
</dbReference>
<dbReference type="InterPro" id="IPR005828">
    <property type="entry name" value="MFS_sugar_transport-like"/>
</dbReference>
<dbReference type="Gene3D" id="1.20.1250.20">
    <property type="entry name" value="MFS general substrate transporter like domains"/>
    <property type="match status" value="1"/>
</dbReference>
<feature type="transmembrane region" description="Helical" evidence="8">
    <location>
        <begin position="122"/>
        <end position="143"/>
    </location>
</feature>
<comment type="subcellular location">
    <subcellularLocation>
        <location evidence="1">Membrane</location>
        <topology evidence="1">Multi-pass membrane protein</topology>
    </subcellularLocation>
</comment>
<evidence type="ECO:0000256" key="7">
    <source>
        <dbReference type="RuleBase" id="RU003346"/>
    </source>
</evidence>
<dbReference type="Pfam" id="PF00083">
    <property type="entry name" value="Sugar_tr"/>
    <property type="match status" value="1"/>
</dbReference>
<gene>
    <name evidence="10" type="ORF">BAUCODRAFT_33299</name>
</gene>
<dbReference type="STRING" id="717646.M2NED2"/>
<evidence type="ECO:0000256" key="2">
    <source>
        <dbReference type="ARBA" id="ARBA00010992"/>
    </source>
</evidence>
<dbReference type="OrthoDB" id="2241241at2759"/>
<dbReference type="GO" id="GO:0005351">
    <property type="term" value="F:carbohydrate:proton symporter activity"/>
    <property type="evidence" value="ECO:0007669"/>
    <property type="project" value="TreeGrafter"/>
</dbReference>
<evidence type="ECO:0000256" key="1">
    <source>
        <dbReference type="ARBA" id="ARBA00004141"/>
    </source>
</evidence>
<feature type="transmembrane region" description="Helical" evidence="8">
    <location>
        <begin position="155"/>
        <end position="173"/>
    </location>
</feature>
<evidence type="ECO:0000256" key="5">
    <source>
        <dbReference type="ARBA" id="ARBA00022989"/>
    </source>
</evidence>
<comment type="similarity">
    <text evidence="2 7">Belongs to the major facilitator superfamily. Sugar transporter (TC 2.A.1.1) family.</text>
</comment>
<keyword evidence="11" id="KW-1185">Reference proteome</keyword>
<dbReference type="InterPro" id="IPR005829">
    <property type="entry name" value="Sugar_transporter_CS"/>
</dbReference>
<dbReference type="PANTHER" id="PTHR48022">
    <property type="entry name" value="PLASTIDIC GLUCOSE TRANSPORTER 4"/>
    <property type="match status" value="1"/>
</dbReference>
<dbReference type="PROSITE" id="PS50850">
    <property type="entry name" value="MFS"/>
    <property type="match status" value="1"/>
</dbReference>
<feature type="transmembrane region" description="Helical" evidence="8">
    <location>
        <begin position="254"/>
        <end position="271"/>
    </location>
</feature>
<evidence type="ECO:0000313" key="11">
    <source>
        <dbReference type="Proteomes" id="UP000011761"/>
    </source>
</evidence>
<keyword evidence="6 8" id="KW-0472">Membrane</keyword>
<dbReference type="eggNOG" id="KOG0254">
    <property type="taxonomic scope" value="Eukaryota"/>
</dbReference>
<feature type="domain" description="Major facilitator superfamily (MFS) profile" evidence="9">
    <location>
        <begin position="1"/>
        <end position="275"/>
    </location>
</feature>
<dbReference type="InterPro" id="IPR050360">
    <property type="entry name" value="MFS_Sugar_Transporters"/>
</dbReference>
<proteinExistence type="inferred from homology"/>
<dbReference type="PROSITE" id="PS00216">
    <property type="entry name" value="SUGAR_TRANSPORT_1"/>
    <property type="match status" value="1"/>
</dbReference>
<name>M2NED2_BAUPA</name>
<dbReference type="PANTHER" id="PTHR48022:SF39">
    <property type="entry name" value="MONOSACCHARIDE TRANSPORTER, PUTATIVE-RELATED"/>
    <property type="match status" value="1"/>
</dbReference>
<reference evidence="10 11" key="1">
    <citation type="journal article" date="2012" name="PLoS Pathog.">
        <title>Diverse lifestyles and strategies of plant pathogenesis encoded in the genomes of eighteen Dothideomycetes fungi.</title>
        <authorList>
            <person name="Ohm R.A."/>
            <person name="Feau N."/>
            <person name="Henrissat B."/>
            <person name="Schoch C.L."/>
            <person name="Horwitz B.A."/>
            <person name="Barry K.W."/>
            <person name="Condon B.J."/>
            <person name="Copeland A.C."/>
            <person name="Dhillon B."/>
            <person name="Glaser F."/>
            <person name="Hesse C.N."/>
            <person name="Kosti I."/>
            <person name="LaButti K."/>
            <person name="Lindquist E.A."/>
            <person name="Lucas S."/>
            <person name="Salamov A.A."/>
            <person name="Bradshaw R.E."/>
            <person name="Ciuffetti L."/>
            <person name="Hamelin R.C."/>
            <person name="Kema G.H.J."/>
            <person name="Lawrence C."/>
            <person name="Scott J.A."/>
            <person name="Spatafora J.W."/>
            <person name="Turgeon B.G."/>
            <person name="de Wit P.J.G.M."/>
            <person name="Zhong S."/>
            <person name="Goodwin S.B."/>
            <person name="Grigoriev I.V."/>
        </authorList>
    </citation>
    <scope>NUCLEOTIDE SEQUENCE [LARGE SCALE GENOMIC DNA]</scope>
    <source>
        <strain evidence="10 11">UAMH 10762</strain>
    </source>
</reference>
<keyword evidence="5 8" id="KW-1133">Transmembrane helix</keyword>
<evidence type="ECO:0000256" key="3">
    <source>
        <dbReference type="ARBA" id="ARBA00022448"/>
    </source>
</evidence>
<dbReference type="OMA" id="ASHHESK"/>
<dbReference type="HOGENOM" id="CLU_001265_30_1_1"/>
<dbReference type="PRINTS" id="PR00171">
    <property type="entry name" value="SUGRTRNSPORT"/>
</dbReference>
<dbReference type="NCBIfam" id="TIGR00879">
    <property type="entry name" value="SP"/>
    <property type="match status" value="1"/>
</dbReference>
<feature type="transmembrane region" description="Helical" evidence="8">
    <location>
        <begin position="231"/>
        <end position="248"/>
    </location>
</feature>
<keyword evidence="3 7" id="KW-0813">Transport</keyword>
<evidence type="ECO:0000259" key="9">
    <source>
        <dbReference type="PROSITE" id="PS50850"/>
    </source>
</evidence>
<dbReference type="GeneID" id="19112062"/>
<evidence type="ECO:0000313" key="10">
    <source>
        <dbReference type="EMBL" id="EMC97584.1"/>
    </source>
</evidence>